<accession>A0A1E3WHA0</accession>
<gene>
    <name evidence="1" type="ORF">VSF3289_04317</name>
</gene>
<proteinExistence type="predicted"/>
<dbReference type="EMBL" id="MDCJ01000007">
    <property type="protein sequence ID" value="ODS05176.1"/>
    <property type="molecule type" value="Genomic_DNA"/>
</dbReference>
<reference evidence="1 2" key="1">
    <citation type="submission" date="2016-08" db="EMBL/GenBank/DDBJ databases">
        <title>Genome sequencing of Vibrio scophthalmi strain FP3289, an isolated from Paralichthys olivaceus.</title>
        <authorList>
            <person name="Han H.-J."/>
        </authorList>
    </citation>
    <scope>NUCLEOTIDE SEQUENCE [LARGE SCALE GENOMIC DNA]</scope>
    <source>
        <strain evidence="1 2">FP3289</strain>
    </source>
</reference>
<sequence length="211" mass="23227">MKIFKELKARLDTLYARMIRIVSIGEVIEVEGASHRVKVALKGLDGVPSVWLPVLAFRTKGVQVVHNLEIGEQVVCLFPPIGNMARGFVLGALYNQSETPFQSDVKVFGMKFNDGTVITYDEGKQILLAEIGGGGPTFTMDKNGTRFVSDVDIDGHVSITKTFKVQQDVTFESNLKVKKEVMDKSGSMTQIRMIYNGHNHGPSPTPNQPMG</sequence>
<evidence type="ECO:0000313" key="1">
    <source>
        <dbReference type="EMBL" id="ODS05176.1"/>
    </source>
</evidence>
<dbReference type="NCBIfam" id="TIGR01644">
    <property type="entry name" value="phage_P2_V"/>
    <property type="match status" value="1"/>
</dbReference>
<dbReference type="InterPro" id="IPR037026">
    <property type="entry name" value="Vgr_OB-fold_dom_sf"/>
</dbReference>
<name>A0A1E3WHA0_9VIBR</name>
<dbReference type="AlphaFoldDB" id="A0A1E3WHA0"/>
<comment type="caution">
    <text evidence="1">The sequence shown here is derived from an EMBL/GenBank/DDBJ whole genome shotgun (WGS) entry which is preliminary data.</text>
</comment>
<dbReference type="PATRIC" id="fig|45658.8.peg.4301"/>
<dbReference type="OrthoDB" id="4931325at2"/>
<organism evidence="1 2">
    <name type="scientific">Vibrio scophthalmi</name>
    <dbReference type="NCBI Taxonomy" id="45658"/>
    <lineage>
        <taxon>Bacteria</taxon>
        <taxon>Pseudomonadati</taxon>
        <taxon>Pseudomonadota</taxon>
        <taxon>Gammaproteobacteria</taxon>
        <taxon>Vibrionales</taxon>
        <taxon>Vibrionaceae</taxon>
        <taxon>Vibrio</taxon>
    </lineage>
</organism>
<dbReference type="Proteomes" id="UP000095131">
    <property type="component" value="Unassembled WGS sequence"/>
</dbReference>
<protein>
    <submittedName>
        <fullName evidence="1">Uncharacterized protein</fullName>
    </submittedName>
</protein>
<dbReference type="Gene3D" id="2.40.50.230">
    <property type="entry name" value="Gp5 N-terminal domain"/>
    <property type="match status" value="1"/>
</dbReference>
<dbReference type="RefSeq" id="WP_069448131.1">
    <property type="nucleotide sequence ID" value="NZ_MDCJ01000007.1"/>
</dbReference>
<dbReference type="InterPro" id="IPR013046">
    <property type="entry name" value="GpV/Gp45"/>
</dbReference>
<evidence type="ECO:0000313" key="2">
    <source>
        <dbReference type="Proteomes" id="UP000095131"/>
    </source>
</evidence>